<dbReference type="GO" id="GO:0046872">
    <property type="term" value="F:metal ion binding"/>
    <property type="evidence" value="ECO:0007669"/>
    <property type="project" value="UniProtKB-KW"/>
</dbReference>
<dbReference type="GO" id="GO:0007004">
    <property type="term" value="P:telomere maintenance via telomerase"/>
    <property type="evidence" value="ECO:0007669"/>
    <property type="project" value="TreeGrafter"/>
</dbReference>
<dbReference type="PANTHER" id="PTHR12066">
    <property type="entry name" value="TELOMERASE REVERSE TRANSCRIPTASE"/>
    <property type="match status" value="1"/>
</dbReference>
<reference evidence="3" key="2">
    <citation type="journal article" date="2024" name="Plant">
        <title>Genomic evolution and insights into agronomic trait innovations of Sesamum species.</title>
        <authorList>
            <person name="Miao H."/>
            <person name="Wang L."/>
            <person name="Qu L."/>
            <person name="Liu H."/>
            <person name="Sun Y."/>
            <person name="Le M."/>
            <person name="Wang Q."/>
            <person name="Wei S."/>
            <person name="Zheng Y."/>
            <person name="Lin W."/>
            <person name="Duan Y."/>
            <person name="Cao H."/>
            <person name="Xiong S."/>
            <person name="Wang X."/>
            <person name="Wei L."/>
            <person name="Li C."/>
            <person name="Ma Q."/>
            <person name="Ju M."/>
            <person name="Zhao R."/>
            <person name="Li G."/>
            <person name="Mu C."/>
            <person name="Tian Q."/>
            <person name="Mei H."/>
            <person name="Zhang T."/>
            <person name="Gao T."/>
            <person name="Zhang H."/>
        </authorList>
    </citation>
    <scope>NUCLEOTIDE SEQUENCE</scope>
    <source>
        <strain evidence="3">KEN8</strain>
    </source>
</reference>
<dbReference type="EC" id="2.7.7.49" evidence="1"/>
<dbReference type="PANTHER" id="PTHR12066:SF0">
    <property type="entry name" value="TELOMERASE REVERSE TRANSCRIPTASE"/>
    <property type="match status" value="1"/>
</dbReference>
<dbReference type="EMBL" id="JACGWM010000001">
    <property type="protein sequence ID" value="KAL0397563.1"/>
    <property type="molecule type" value="Genomic_DNA"/>
</dbReference>
<accession>A0AAW2T085</accession>
<comment type="caution">
    <text evidence="3">The sequence shown here is derived from an EMBL/GenBank/DDBJ whole genome shotgun (WGS) entry which is preliminary data.</text>
</comment>
<reference evidence="3" key="1">
    <citation type="submission" date="2020-06" db="EMBL/GenBank/DDBJ databases">
        <authorList>
            <person name="Li T."/>
            <person name="Hu X."/>
            <person name="Zhang T."/>
            <person name="Song X."/>
            <person name="Zhang H."/>
            <person name="Dai N."/>
            <person name="Sheng W."/>
            <person name="Hou X."/>
            <person name="Wei L."/>
        </authorList>
    </citation>
    <scope>NUCLEOTIDE SEQUENCE</scope>
    <source>
        <strain evidence="3">KEN8</strain>
        <tissue evidence="3">Leaf</tissue>
    </source>
</reference>
<dbReference type="GO" id="GO:0042162">
    <property type="term" value="F:telomeric DNA binding"/>
    <property type="evidence" value="ECO:0007669"/>
    <property type="project" value="TreeGrafter"/>
</dbReference>
<evidence type="ECO:0000256" key="2">
    <source>
        <dbReference type="SAM" id="MobiDB-lite"/>
    </source>
</evidence>
<evidence type="ECO:0000313" key="3">
    <source>
        <dbReference type="EMBL" id="KAL0397563.1"/>
    </source>
</evidence>
<dbReference type="AlphaFoldDB" id="A0AAW2T085"/>
<keyword evidence="1 3" id="KW-0695">RNA-directed DNA polymerase</keyword>
<dbReference type="InterPro" id="IPR003545">
    <property type="entry name" value="Telomerase_RT"/>
</dbReference>
<organism evidence="3">
    <name type="scientific">Sesamum calycinum</name>
    <dbReference type="NCBI Taxonomy" id="2727403"/>
    <lineage>
        <taxon>Eukaryota</taxon>
        <taxon>Viridiplantae</taxon>
        <taxon>Streptophyta</taxon>
        <taxon>Embryophyta</taxon>
        <taxon>Tracheophyta</taxon>
        <taxon>Spermatophyta</taxon>
        <taxon>Magnoliopsida</taxon>
        <taxon>eudicotyledons</taxon>
        <taxon>Gunneridae</taxon>
        <taxon>Pentapetalae</taxon>
        <taxon>asterids</taxon>
        <taxon>lamiids</taxon>
        <taxon>Lamiales</taxon>
        <taxon>Pedaliaceae</taxon>
        <taxon>Sesamum</taxon>
    </lineage>
</organism>
<comment type="function">
    <text evidence="1">Telomerase is a ribonucleoprotein enzyme essential for the replication of chromosome termini in most eukaryotes. It elongates telomeres. It is a reverse transcriptase that adds simple sequence repeats to chromosome ends by copying a template sequence within the RNA component of the enzyme.</text>
</comment>
<gene>
    <name evidence="3" type="ORF">Scaly_0204700</name>
</gene>
<evidence type="ECO:0000256" key="1">
    <source>
        <dbReference type="RuleBase" id="RU365061"/>
    </source>
</evidence>
<keyword evidence="1" id="KW-0460">Magnesium</keyword>
<keyword evidence="1" id="KW-0779">Telomere</keyword>
<feature type="region of interest" description="Disordered" evidence="2">
    <location>
        <begin position="216"/>
        <end position="279"/>
    </location>
</feature>
<keyword evidence="1" id="KW-0539">Nucleus</keyword>
<keyword evidence="1" id="KW-0479">Metal-binding</keyword>
<keyword evidence="1" id="KW-0548">Nucleotidyltransferase</keyword>
<name>A0AAW2T085_9LAMI</name>
<keyword evidence="1" id="KW-0158">Chromosome</keyword>
<dbReference type="GO" id="GO:0003720">
    <property type="term" value="F:telomerase activity"/>
    <property type="evidence" value="ECO:0007669"/>
    <property type="project" value="InterPro"/>
</dbReference>
<comment type="subcellular location">
    <subcellularLocation>
        <location evidence="1">Nucleus</location>
    </subcellularLocation>
    <subcellularLocation>
        <location evidence="1">Chromosome</location>
        <location evidence="1">Telomere</location>
    </subcellularLocation>
</comment>
<dbReference type="GO" id="GO:0070034">
    <property type="term" value="F:telomerase RNA binding"/>
    <property type="evidence" value="ECO:0007669"/>
    <property type="project" value="TreeGrafter"/>
</dbReference>
<comment type="similarity">
    <text evidence="1">Belongs to the reverse transcriptase family. Telomerase subfamily.</text>
</comment>
<feature type="compositionally biased region" description="Basic and acidic residues" evidence="2">
    <location>
        <begin position="255"/>
        <end position="265"/>
    </location>
</feature>
<comment type="catalytic activity">
    <reaction evidence="1">
        <text>DNA(n) + a 2'-deoxyribonucleoside 5'-triphosphate = DNA(n+1) + diphosphate</text>
        <dbReference type="Rhea" id="RHEA:22508"/>
        <dbReference type="Rhea" id="RHEA-COMP:17339"/>
        <dbReference type="Rhea" id="RHEA-COMP:17340"/>
        <dbReference type="ChEBI" id="CHEBI:33019"/>
        <dbReference type="ChEBI" id="CHEBI:61560"/>
        <dbReference type="ChEBI" id="CHEBI:173112"/>
        <dbReference type="EC" id="2.7.7.49"/>
    </reaction>
</comment>
<keyword evidence="1" id="KW-0808">Transferase</keyword>
<sequence length="327" mass="37582">MARKRKRVPEVLWRLFHHRARSLAETILALVPQLPATASGCRCKGRRCLSCIGEEAMYFLVRPDDPSDYRKLLTGCFVVVSENAPPLADFDPHCRWSQCEIVRRSIEMIMHELPSSSNLICCSYDKDNRSSAVVDELTSPKWTILLKRVGDALMMYLLKYTSLFLPLPRKKHHQISGSPISDFCFKFSRRMPDFKSQHHPLVCNGSRKKRKRIEVVESIPVKRPHSNSSGSDPVSDCNRKAEEVTTPAGSGCGSNEERPHKKIEGSLKQNSGLSQKRTRQYLWQRQRKCRQLVQEKNASIPCSTNSCNRDNLSRRLRYDVYEFKSKL</sequence>
<protein>
    <recommendedName>
        <fullName evidence="1">Telomerase reverse transcriptase</fullName>
        <ecNumber evidence="1">2.7.7.49</ecNumber>
    </recommendedName>
    <alternativeName>
        <fullName evidence="1">Telomerase catalytic subunit</fullName>
    </alternativeName>
</protein>
<proteinExistence type="inferred from homology"/>
<dbReference type="GO" id="GO:0000333">
    <property type="term" value="C:telomerase catalytic core complex"/>
    <property type="evidence" value="ECO:0007669"/>
    <property type="project" value="TreeGrafter"/>
</dbReference>
<dbReference type="GO" id="GO:0000781">
    <property type="term" value="C:chromosome, telomeric region"/>
    <property type="evidence" value="ECO:0007669"/>
    <property type="project" value="UniProtKB-SubCell"/>
</dbReference>